<keyword evidence="1" id="KW-0472">Membrane</keyword>
<dbReference type="InterPro" id="IPR031566">
    <property type="entry name" value="CitMHS_2"/>
</dbReference>
<accession>A0A6M1RJU4</accession>
<feature type="transmembrane region" description="Helical" evidence="1">
    <location>
        <begin position="102"/>
        <end position="124"/>
    </location>
</feature>
<dbReference type="RefSeq" id="WP_165105029.1">
    <property type="nucleotide sequence ID" value="NZ_JAAKYA010000004.1"/>
</dbReference>
<reference evidence="2 3" key="1">
    <citation type="submission" date="2020-02" db="EMBL/GenBank/DDBJ databases">
        <title>Draft genome sequence of Limisphaera ngatamarikiensis NGM72.4T, a thermophilic Verrucomicrobia grouped in subdivision 3.</title>
        <authorList>
            <person name="Carere C.R."/>
            <person name="Steen J."/>
            <person name="Hugenholtz P."/>
            <person name="Stott M.B."/>
        </authorList>
    </citation>
    <scope>NUCLEOTIDE SEQUENCE [LARGE SCALE GENOMIC DNA]</scope>
    <source>
        <strain evidence="2 3">NGM72.4</strain>
    </source>
</reference>
<gene>
    <name evidence="2" type="ORF">G4L39_00260</name>
</gene>
<dbReference type="EMBL" id="JAAKYA010000004">
    <property type="protein sequence ID" value="NGO37839.1"/>
    <property type="molecule type" value="Genomic_DNA"/>
</dbReference>
<organism evidence="2 3">
    <name type="scientific">Limisphaera ngatamarikiensis</name>
    <dbReference type="NCBI Taxonomy" id="1324935"/>
    <lineage>
        <taxon>Bacteria</taxon>
        <taxon>Pseudomonadati</taxon>
        <taxon>Verrucomicrobiota</taxon>
        <taxon>Verrucomicrobiia</taxon>
        <taxon>Limisphaerales</taxon>
        <taxon>Limisphaeraceae</taxon>
        <taxon>Limisphaera</taxon>
    </lineage>
</organism>
<name>A0A6M1RJU4_9BACT</name>
<protein>
    <submittedName>
        <fullName evidence="2">Sodium:proton antiporter</fullName>
    </submittedName>
</protein>
<keyword evidence="3" id="KW-1185">Reference proteome</keyword>
<feature type="transmembrane region" description="Helical" evidence="1">
    <location>
        <begin position="312"/>
        <end position="333"/>
    </location>
</feature>
<feature type="transmembrane region" description="Helical" evidence="1">
    <location>
        <begin position="280"/>
        <end position="300"/>
    </location>
</feature>
<comment type="caution">
    <text evidence="2">The sequence shown here is derived from an EMBL/GenBank/DDBJ whole genome shotgun (WGS) entry which is preliminary data.</text>
</comment>
<dbReference type="AlphaFoldDB" id="A0A6M1RJU4"/>
<feature type="transmembrane region" description="Helical" evidence="1">
    <location>
        <begin position="180"/>
        <end position="197"/>
    </location>
</feature>
<proteinExistence type="predicted"/>
<sequence>MHGELLEPNPWMVVPFVLLLAAIALGPLAWPHGWHRHYPKVAVGLGAITLAYYWLGLRATGRIAHTAHEYVSFIVLIGSLFVVSGGIHITVKGEATPLANCLFLLVGAVIANVLGTTGASMLLIRPWLRMNKYRLTAHHVVFFIFIVANVGGCLTPIGDPPLFLGCLKGVPFWWVLEHCWPMWLVGVGSLLAIFYVLDRRNYLKAAREVREKETGPGEQWRIRGLGNVGFLAVILGAVFLQHPPFLREAVMVAAAVGSYLTTPRPVHEANDFNFEPIREVAILFFGIFATMMPALDWLQLHAREVAEPTPTLLYWGTGMLSAVLDNAPTYLSFLSAALGMFAPPAVLQQLQAAVSQGLAPSAVRDPILQGALEGMAGYFPRELAGGQPSVEHLQLSVLLGPPENNVYIIAVSIGAVFFGAATYIGNGPNFMVKSIAEHQKAHVPTFLGYVFRFTLPYLLPVLVLTWWIFFRR</sequence>
<feature type="transmembrane region" description="Helical" evidence="1">
    <location>
        <begin position="67"/>
        <end position="90"/>
    </location>
</feature>
<feature type="transmembrane region" description="Helical" evidence="1">
    <location>
        <begin position="12"/>
        <end position="31"/>
    </location>
</feature>
<evidence type="ECO:0000256" key="1">
    <source>
        <dbReference type="SAM" id="Phobius"/>
    </source>
</evidence>
<dbReference type="Proteomes" id="UP000477311">
    <property type="component" value="Unassembled WGS sequence"/>
</dbReference>
<keyword evidence="1" id="KW-0812">Transmembrane</keyword>
<keyword evidence="1" id="KW-1133">Transmembrane helix</keyword>
<evidence type="ECO:0000313" key="3">
    <source>
        <dbReference type="Proteomes" id="UP000477311"/>
    </source>
</evidence>
<dbReference type="Pfam" id="PF16980">
    <property type="entry name" value="CitMHS_2"/>
    <property type="match status" value="1"/>
</dbReference>
<feature type="transmembrane region" description="Helical" evidence="1">
    <location>
        <begin position="220"/>
        <end position="240"/>
    </location>
</feature>
<feature type="transmembrane region" description="Helical" evidence="1">
    <location>
        <begin position="446"/>
        <end position="469"/>
    </location>
</feature>
<evidence type="ECO:0000313" key="2">
    <source>
        <dbReference type="EMBL" id="NGO37839.1"/>
    </source>
</evidence>
<feature type="transmembrane region" description="Helical" evidence="1">
    <location>
        <begin position="136"/>
        <end position="157"/>
    </location>
</feature>
<feature type="transmembrane region" description="Helical" evidence="1">
    <location>
        <begin position="37"/>
        <end position="55"/>
    </location>
</feature>
<feature type="transmembrane region" description="Helical" evidence="1">
    <location>
        <begin position="406"/>
        <end position="425"/>
    </location>
</feature>